<dbReference type="Pfam" id="PF00109">
    <property type="entry name" value="ketoacyl-synt"/>
    <property type="match status" value="1"/>
</dbReference>
<dbReference type="GO" id="GO:0008483">
    <property type="term" value="F:transaminase activity"/>
    <property type="evidence" value="ECO:0007669"/>
    <property type="project" value="InterPro"/>
</dbReference>
<dbReference type="InterPro" id="IPR020845">
    <property type="entry name" value="AMP-binding_CS"/>
</dbReference>
<dbReference type="InterPro" id="IPR020841">
    <property type="entry name" value="PKS_Beta-ketoAc_synthase_dom"/>
</dbReference>
<dbReference type="FunFam" id="3.40.50.980:FF:000002">
    <property type="entry name" value="Enterobactin synthetase component F"/>
    <property type="match status" value="1"/>
</dbReference>
<dbReference type="InterPro" id="IPR018201">
    <property type="entry name" value="Ketoacyl_synth_AS"/>
</dbReference>
<evidence type="ECO:0000256" key="2">
    <source>
        <dbReference type="ARBA" id="ARBA00001957"/>
    </source>
</evidence>
<dbReference type="InterPro" id="IPR020806">
    <property type="entry name" value="PKS_PP-bd"/>
</dbReference>
<dbReference type="InterPro" id="IPR025110">
    <property type="entry name" value="AMP-bd_C"/>
</dbReference>
<dbReference type="FunFam" id="3.40.50.980:FF:000001">
    <property type="entry name" value="Non-ribosomal peptide synthetase"/>
    <property type="match status" value="1"/>
</dbReference>
<keyword evidence="11" id="KW-1185">Reference proteome</keyword>
<comment type="cofactor">
    <cofactor evidence="2">
        <name>pantetheine 4'-phosphate</name>
        <dbReference type="ChEBI" id="CHEBI:47942"/>
    </cofactor>
</comment>
<evidence type="ECO:0000259" key="8">
    <source>
        <dbReference type="PROSITE" id="PS50075"/>
    </source>
</evidence>
<evidence type="ECO:0000256" key="1">
    <source>
        <dbReference type="ARBA" id="ARBA00001933"/>
    </source>
</evidence>
<feature type="region of interest" description="Disordered" evidence="7">
    <location>
        <begin position="2244"/>
        <end position="2279"/>
    </location>
</feature>
<dbReference type="Pfam" id="PF02801">
    <property type="entry name" value="Ketoacyl-synt_C"/>
    <property type="match status" value="1"/>
</dbReference>
<dbReference type="GO" id="GO:0004312">
    <property type="term" value="F:fatty acid synthase activity"/>
    <property type="evidence" value="ECO:0007669"/>
    <property type="project" value="TreeGrafter"/>
</dbReference>
<dbReference type="InterPro" id="IPR045851">
    <property type="entry name" value="AMP-bd_C_sf"/>
</dbReference>
<feature type="compositionally biased region" description="Basic and acidic residues" evidence="7">
    <location>
        <begin position="2263"/>
        <end position="2279"/>
    </location>
</feature>
<dbReference type="PROSITE" id="PS00600">
    <property type="entry name" value="AA_TRANSFER_CLASS_3"/>
    <property type="match status" value="1"/>
</dbReference>
<dbReference type="InterPro" id="IPR014030">
    <property type="entry name" value="Ketoacyl_synth_N"/>
</dbReference>
<dbReference type="InterPro" id="IPR016035">
    <property type="entry name" value="Acyl_Trfase/lysoPLipase"/>
</dbReference>
<feature type="domain" description="Carrier" evidence="8">
    <location>
        <begin position="549"/>
        <end position="624"/>
    </location>
</feature>
<name>A0A4Q2UBQ0_9BACT</name>
<dbReference type="SMART" id="SM00827">
    <property type="entry name" value="PKS_AT"/>
    <property type="match status" value="1"/>
</dbReference>
<dbReference type="InterPro" id="IPR006162">
    <property type="entry name" value="Ppantetheine_attach_site"/>
</dbReference>
<dbReference type="InterPro" id="IPR015421">
    <property type="entry name" value="PyrdxlP-dep_Trfase_major"/>
</dbReference>
<evidence type="ECO:0000256" key="7">
    <source>
        <dbReference type="SAM" id="MobiDB-lite"/>
    </source>
</evidence>
<dbReference type="GO" id="GO:0004315">
    <property type="term" value="F:3-oxoacyl-[acyl-carrier-protein] synthase activity"/>
    <property type="evidence" value="ECO:0007669"/>
    <property type="project" value="InterPro"/>
</dbReference>
<dbReference type="Gene3D" id="3.90.1150.10">
    <property type="entry name" value="Aspartate Aminotransferase, domain 1"/>
    <property type="match status" value="1"/>
</dbReference>
<dbReference type="InterPro" id="IPR032821">
    <property type="entry name" value="PKS_assoc"/>
</dbReference>
<dbReference type="PROSITE" id="PS00012">
    <property type="entry name" value="PHOSPHOPANTETHEINE"/>
    <property type="match status" value="1"/>
</dbReference>
<dbReference type="InterPro" id="IPR050091">
    <property type="entry name" value="PKS_NRPS_Biosynth_Enz"/>
</dbReference>
<dbReference type="Pfam" id="PF00698">
    <property type="entry name" value="Acyl_transf_1"/>
    <property type="match status" value="1"/>
</dbReference>
<dbReference type="SUPFAM" id="SSF52151">
    <property type="entry name" value="FabD/lysophospholipase-like"/>
    <property type="match status" value="1"/>
</dbReference>
<dbReference type="EMBL" id="SBLB01000014">
    <property type="protein sequence ID" value="RYC66483.1"/>
    <property type="molecule type" value="Genomic_DNA"/>
</dbReference>
<dbReference type="InterPro" id="IPR036736">
    <property type="entry name" value="ACP-like_sf"/>
</dbReference>
<dbReference type="Gene3D" id="3.30.70.3290">
    <property type="match status" value="1"/>
</dbReference>
<dbReference type="SUPFAM" id="SSF47336">
    <property type="entry name" value="ACP-like"/>
    <property type="match status" value="2"/>
</dbReference>
<keyword evidence="3" id="KW-0596">Phosphopantetheine</keyword>
<dbReference type="GO" id="GO:0043041">
    <property type="term" value="P:amino acid activation for nonribosomal peptide biosynthetic process"/>
    <property type="evidence" value="ECO:0007669"/>
    <property type="project" value="UniProtKB-ARBA"/>
</dbReference>
<dbReference type="InterPro" id="IPR049704">
    <property type="entry name" value="Aminotrans_3_PPA_site"/>
</dbReference>
<dbReference type="PANTHER" id="PTHR43775:SF51">
    <property type="entry name" value="INACTIVE PHENOLPHTHIOCEROL SYNTHESIS POLYKETIDE SYNTHASE TYPE I PKS1-RELATED"/>
    <property type="match status" value="1"/>
</dbReference>
<feature type="region of interest" description="Disordered" evidence="7">
    <location>
        <begin position="1713"/>
        <end position="1734"/>
    </location>
</feature>
<protein>
    <submittedName>
        <fullName evidence="10">Amino acid adenylation domain-containing protein</fullName>
    </submittedName>
</protein>
<dbReference type="SMART" id="SM00823">
    <property type="entry name" value="PKS_PP"/>
    <property type="match status" value="2"/>
</dbReference>
<dbReference type="Gene3D" id="3.40.640.10">
    <property type="entry name" value="Type I PLP-dependent aspartate aminotransferase-like (Major domain)"/>
    <property type="match status" value="1"/>
</dbReference>
<dbReference type="InterPro" id="IPR016036">
    <property type="entry name" value="Malonyl_transacylase_ACP-bd"/>
</dbReference>
<dbReference type="Gene3D" id="3.40.47.10">
    <property type="match status" value="1"/>
</dbReference>
<dbReference type="InterPro" id="IPR005814">
    <property type="entry name" value="Aminotrans_3"/>
</dbReference>
<dbReference type="SUPFAM" id="SSF53383">
    <property type="entry name" value="PLP-dependent transferases"/>
    <property type="match status" value="1"/>
</dbReference>
<dbReference type="Gene3D" id="1.10.1200.10">
    <property type="entry name" value="ACP-like"/>
    <property type="match status" value="2"/>
</dbReference>
<dbReference type="PROSITE" id="PS00455">
    <property type="entry name" value="AMP_BINDING"/>
    <property type="match status" value="1"/>
</dbReference>
<dbReference type="NCBIfam" id="TIGR01733">
    <property type="entry name" value="AA-adenyl-dom"/>
    <property type="match status" value="1"/>
</dbReference>
<dbReference type="SUPFAM" id="SSF55048">
    <property type="entry name" value="Probable ACP-binding domain of malonyl-CoA ACP transacylase"/>
    <property type="match status" value="1"/>
</dbReference>
<comment type="cofactor">
    <cofactor evidence="1">
        <name>pyridoxal 5'-phosphate</name>
        <dbReference type="ChEBI" id="CHEBI:597326"/>
    </cofactor>
</comment>
<dbReference type="PROSITE" id="PS52004">
    <property type="entry name" value="KS3_2"/>
    <property type="match status" value="1"/>
</dbReference>
<dbReference type="FunFam" id="3.30.300.30:FF:000010">
    <property type="entry name" value="Enterobactin synthetase component F"/>
    <property type="match status" value="1"/>
</dbReference>
<comment type="caution">
    <text evidence="10">The sequence shown here is derived from an EMBL/GenBank/DDBJ whole genome shotgun (WGS) entry which is preliminary data.</text>
</comment>
<dbReference type="InterPro" id="IPR016039">
    <property type="entry name" value="Thiolase-like"/>
</dbReference>
<dbReference type="GO" id="GO:0006633">
    <property type="term" value="P:fatty acid biosynthetic process"/>
    <property type="evidence" value="ECO:0007669"/>
    <property type="project" value="InterPro"/>
</dbReference>
<keyword evidence="6" id="KW-0663">Pyridoxal phosphate</keyword>
<proteinExistence type="predicted"/>
<dbReference type="PANTHER" id="PTHR43775">
    <property type="entry name" value="FATTY ACID SYNTHASE"/>
    <property type="match status" value="1"/>
</dbReference>
<dbReference type="InterPro" id="IPR010071">
    <property type="entry name" value="AA_adenyl_dom"/>
</dbReference>
<organism evidence="10 11">
    <name type="scientific">Spirosoma sordidisoli</name>
    <dbReference type="NCBI Taxonomy" id="2502893"/>
    <lineage>
        <taxon>Bacteria</taxon>
        <taxon>Pseudomonadati</taxon>
        <taxon>Bacteroidota</taxon>
        <taxon>Cytophagia</taxon>
        <taxon>Cytophagales</taxon>
        <taxon>Cytophagaceae</taxon>
        <taxon>Spirosoma</taxon>
    </lineage>
</organism>
<evidence type="ECO:0000256" key="4">
    <source>
        <dbReference type="ARBA" id="ARBA00022553"/>
    </source>
</evidence>
<dbReference type="InterPro" id="IPR015422">
    <property type="entry name" value="PyrdxlP-dep_Trfase_small"/>
</dbReference>
<dbReference type="Gene3D" id="3.30.70.250">
    <property type="entry name" value="Malonyl-CoA ACP transacylase, ACP-binding"/>
    <property type="match status" value="1"/>
</dbReference>
<accession>A0A4Q2UBQ0</accession>
<dbReference type="RefSeq" id="WP_129606621.1">
    <property type="nucleotide sequence ID" value="NZ_SBLB01000014.1"/>
</dbReference>
<evidence type="ECO:0000256" key="6">
    <source>
        <dbReference type="ARBA" id="ARBA00022898"/>
    </source>
</evidence>
<dbReference type="Pfam" id="PF16197">
    <property type="entry name" value="KAsynt_C_assoc"/>
    <property type="match status" value="1"/>
</dbReference>
<dbReference type="Pfam" id="PF00202">
    <property type="entry name" value="Aminotran_3"/>
    <property type="match status" value="1"/>
</dbReference>
<dbReference type="SMART" id="SM00825">
    <property type="entry name" value="PKS_KS"/>
    <property type="match status" value="1"/>
</dbReference>
<dbReference type="FunFam" id="3.40.50.12780:FF:000012">
    <property type="entry name" value="Non-ribosomal peptide synthetase"/>
    <property type="match status" value="1"/>
</dbReference>
<dbReference type="Pfam" id="PF13193">
    <property type="entry name" value="AMP-binding_C"/>
    <property type="match status" value="1"/>
</dbReference>
<reference evidence="10 11" key="1">
    <citation type="submission" date="2019-01" db="EMBL/GenBank/DDBJ databases">
        <title>Spirosoma flava sp. nov., a propanil-degrading bacterium isolated from herbicide-contaminated soil.</title>
        <authorList>
            <person name="Zhang L."/>
            <person name="Jiang J.-D."/>
        </authorList>
    </citation>
    <scope>NUCLEOTIDE SEQUENCE [LARGE SCALE GENOMIC DNA]</scope>
    <source>
        <strain evidence="10 11">TY50</strain>
    </source>
</reference>
<dbReference type="InterPro" id="IPR001227">
    <property type="entry name" value="Ac_transferase_dom_sf"/>
</dbReference>
<dbReference type="GO" id="GO:0044550">
    <property type="term" value="P:secondary metabolite biosynthetic process"/>
    <property type="evidence" value="ECO:0007669"/>
    <property type="project" value="UniProtKB-ARBA"/>
</dbReference>
<evidence type="ECO:0000256" key="5">
    <source>
        <dbReference type="ARBA" id="ARBA00022679"/>
    </source>
</evidence>
<dbReference type="InterPro" id="IPR014043">
    <property type="entry name" value="Acyl_transferase_dom"/>
</dbReference>
<dbReference type="SUPFAM" id="SSF56801">
    <property type="entry name" value="Acetyl-CoA synthetase-like"/>
    <property type="match status" value="1"/>
</dbReference>
<dbReference type="Gene3D" id="3.30.300.30">
    <property type="match status" value="1"/>
</dbReference>
<dbReference type="InterPro" id="IPR014031">
    <property type="entry name" value="Ketoacyl_synth_C"/>
</dbReference>
<dbReference type="InterPro" id="IPR009081">
    <property type="entry name" value="PP-bd_ACP"/>
</dbReference>
<sequence length="2279" mass="248090">MNKPTQASPNLAEPLYPTDKTLVDLFVDQARQTPDQVAVVCADSQLTYAELDQQSNQLAHYLRKQGVKPETLVPICLDRSIAMIVGLLGILKAGGAYVPIDPDYPADRIEYILADLNATVVVTDGIARPKLEAEPAHPTEGLKQPATRTLVCLDRDASVINSEFIEAVSEPPTPRQLAYIIYTSGSTGRPKGVMIEHANVVSLMKMNASLFDFSERDVWTMFHSFCFDFSVWEMYGALLFGGRLIIVPKHIAKDAHLYGALLATHRVTVLNQTPSAFYVLQEHIVGRSVPLSVRYVIFGGEALHPGKLRPWQEAFPTCQLVNMYGITETTVHVTYLALRGEHLAQSSSLIGRSISTLTTHVLDEQQRPVAVGETGELYVGGAGLARGYLNQPELTAQRFMPNPLSDQTDDLTHPVSHRLYRSGDLVRLLPQGELEYLGRIDAQVKIRGFRIELGEIEQTLQQYPSVKQAVVVAKTYGDADVRLVGYVVMDGPFEKSALIHFLNSRLPDYMVPAVWVSIDLVPLTPNGKVDRRALPDPESADSLVNTFLMPGNSTEEKLLAVWREVLALNRMDVTDNFFESGGNSLLAARTVAALKKTYGFEIPVTKLYQFPTVRSLADYVDGRALDSFPPGRKNAARADTDDVAIIGMAGRFPGANTVEALWEILRTGQETIRFFTPDELDPSLPDDLIRDPQYVKARGILAEAYQFDAGFFGLSPKLAEVMDPQQRVFLEIAWEALEQAGYLPNQYGGSIGVWAGCGNNTYYLNNVLPNTEVVRQVGSFQAMTVNEKDFIASRTAYQLNLGGPAVSVYSACSTSLLAVAQAVDSIRLGHCALALAGGASVTAPIYSGHLYEEGAMLSQDGHCRPFDASATGTVFSDGAGVVLLKARSAAERDGDTIYGIIKGVGVNNDGSGKGSFTAPNAEGQAGAIRMALADAQIDPSTISYVEAHGTATPLGDPIEVEGLTMAFGGVSKKQFCALGSIKSNLGHLTAAAGVAGLIKTTLALHHRQLPASLGFNAPNPIIDFAGSPFYVNDTHRDWVSSGPRRAGVSSFGVGGTNVHVVLEEYHPAGKIEVVSPSAAQRSVNLVVWSAKSRQSLTTYAAHLAGHLGQYPDQTIADVAYTLQNRQPIFAHRRFVLARSQPELMQALLAPATPQTTNAFSDGNAASQPPGSTEVGSFVMLFPGQGTQYLNMGRELYENESVYRQAVDTCADKLIAHLGLDIRQVLYPDSVDVDATNRLRNTRYTQPALFVTEYALARLWQSWGIEPTVYCGHSIGEFVAAHLAGVFTLSDVLALIAVRGQLISDLPAGSMLSVRLDAEAVSAILPPTLSLAAVNSRQLCVVAGPSDAVTLFAGQLNERGIANRLLETSHAFHSAMMEPIVGEFENRVRKIALQRPQKTIVSTVSGTWLTDAEATNPGYWATHMRATVRFADALETVLTLKSPLLLEAGPGSVTATLARQQAMPRPIDVVMSLDTLKDSRSEYESILNALGQLWVKGINPNWSAFQTGQPHQKVTLPTYAFDRTRCWVDPPQQVFKNPDVGVVELPNLPPPVEEPITIPIMRRNELITLVRQLLNDTAGIQLDDKALSLNFLELGLDSLALTQFSYNLRKKFDLPISFRQLNSAYNSIEALVDFLDRELPAGAFQPSAPVTSPTPSVPLPIALSPTAPQRTPSNAAEPLPNRPTGQTDPTDPVIDLFERQLQIMAEQLAVLRGQEPSAARQQPTGRVNPAPQPMEVVTDPVPSATATPRKALLPVAEAPPVRQAFGAGARIERQATSLSDVQQPFLAKLTQRYTQKTAASKAYAQENRRWMADPRAVTGFKPLTKELVYPIVVERSKGSRLWDIDGNEYIDALNGFGSTLFGYQPDLLKTVLHDQIEMGYELGPQHKLAGAVARMICEFTGFDRAALCNTGSEAVLGALRMARTVTGRSLVITFAGSYHGIFDEVISRGSANRQSYPAALGIPAEAVQNVLILDYGTDESLQIIRQRASELAAVLVEPVQSRRPEFQPVDFLKQVRAITEASGTALVFDEVITGFRMHPGGAQALFGVKADLATYGKVIGGGLPIGVVAGKAAFMDALDGGYWQYGDDSYPQADITFFAGTFVRHPLALAATHASLQYLREQGPALQERLTAKAKQLADTLNIAFIKQQLPMLIAQFGSLWKLKFTEDVPYGELLFTLMREKGIHIWDGFPCFMTEAHTKADIQQIIAAFLDSVQELVKAQYLQPKGPLISDLLQVYNQANHPPIPGARLGRDQQGNPGWFVTDPDRPGKYRQLETLSKE</sequence>
<evidence type="ECO:0000256" key="3">
    <source>
        <dbReference type="ARBA" id="ARBA00022450"/>
    </source>
</evidence>
<dbReference type="SUPFAM" id="SSF53901">
    <property type="entry name" value="Thiolase-like"/>
    <property type="match status" value="1"/>
</dbReference>
<feature type="region of interest" description="Disordered" evidence="7">
    <location>
        <begin position="1644"/>
        <end position="1691"/>
    </location>
</feature>
<feature type="domain" description="Carrier" evidence="8">
    <location>
        <begin position="1563"/>
        <end position="1638"/>
    </location>
</feature>
<keyword evidence="5" id="KW-0808">Transferase</keyword>
<gene>
    <name evidence="10" type="ORF">EQG79_29360</name>
</gene>
<dbReference type="Gene3D" id="3.40.50.12780">
    <property type="entry name" value="N-terminal domain of ligase-like"/>
    <property type="match status" value="1"/>
</dbReference>
<dbReference type="Pfam" id="PF00501">
    <property type="entry name" value="AMP-binding"/>
    <property type="match status" value="1"/>
</dbReference>
<dbReference type="Proteomes" id="UP000290407">
    <property type="component" value="Unassembled WGS sequence"/>
</dbReference>
<dbReference type="PROSITE" id="PS50075">
    <property type="entry name" value="CARRIER"/>
    <property type="match status" value="2"/>
</dbReference>
<evidence type="ECO:0000313" key="10">
    <source>
        <dbReference type="EMBL" id="RYC66483.1"/>
    </source>
</evidence>
<dbReference type="GO" id="GO:0031177">
    <property type="term" value="F:phosphopantetheine binding"/>
    <property type="evidence" value="ECO:0007669"/>
    <property type="project" value="InterPro"/>
</dbReference>
<dbReference type="Pfam" id="PF00550">
    <property type="entry name" value="PP-binding"/>
    <property type="match status" value="2"/>
</dbReference>
<feature type="domain" description="Ketosynthase family 3 (KS3)" evidence="9">
    <location>
        <begin position="640"/>
        <end position="1064"/>
    </location>
</feature>
<evidence type="ECO:0000313" key="11">
    <source>
        <dbReference type="Proteomes" id="UP000290407"/>
    </source>
</evidence>
<evidence type="ECO:0000259" key="9">
    <source>
        <dbReference type="PROSITE" id="PS52004"/>
    </source>
</evidence>
<keyword evidence="4" id="KW-0597">Phosphoprotein</keyword>
<dbReference type="Gene3D" id="3.40.366.10">
    <property type="entry name" value="Malonyl-Coenzyme A Acyl Carrier Protein, domain 2"/>
    <property type="match status" value="1"/>
</dbReference>
<dbReference type="GO" id="GO:0030170">
    <property type="term" value="F:pyridoxal phosphate binding"/>
    <property type="evidence" value="ECO:0007669"/>
    <property type="project" value="InterPro"/>
</dbReference>
<dbReference type="CDD" id="cd17643">
    <property type="entry name" value="A_NRPS_Cytc1-like"/>
    <property type="match status" value="1"/>
</dbReference>
<dbReference type="PROSITE" id="PS00606">
    <property type="entry name" value="KS3_1"/>
    <property type="match status" value="1"/>
</dbReference>
<dbReference type="InterPro" id="IPR042099">
    <property type="entry name" value="ANL_N_sf"/>
</dbReference>
<dbReference type="InterPro" id="IPR015424">
    <property type="entry name" value="PyrdxlP-dep_Trfase"/>
</dbReference>
<dbReference type="InterPro" id="IPR000873">
    <property type="entry name" value="AMP-dep_synth/lig_dom"/>
</dbReference>
<dbReference type="CDD" id="cd00833">
    <property type="entry name" value="PKS"/>
    <property type="match status" value="1"/>
</dbReference>